<evidence type="ECO:0000313" key="3">
    <source>
        <dbReference type="Proteomes" id="UP000800035"/>
    </source>
</evidence>
<feature type="region of interest" description="Disordered" evidence="1">
    <location>
        <begin position="549"/>
        <end position="590"/>
    </location>
</feature>
<keyword evidence="3" id="KW-1185">Reference proteome</keyword>
<sequence>MAPAPDIHLLQRRQRRRQSQGSDIQSHISPPTTGPTLARIKDTGSIRRASTFLTLSSRTGNSETRKTDTEAVGQATAADSASPTRVSNDAASGPVGTLKGSGKGKRNPRLLEGRGERRGKDPSSPTNQAAVTVDVVPTPTTDAPQAKPTSTSTSTSTSKYPRPSPPSYFYPQALVPRHHHNNNQHLHQQSRPITPPYLSNPNLPSNEPPPTHPTTARSQTYRPAGNLFTPPTYTPIPHSPHHQYILRPDTSSSSPFPRFAGIMASSIPGVEFPEWSPAMLGVLFAGLGVGVVWCVVVGLVNARLTAGTGTVRDGATESNRRMMGEEKLRREAKKGDGVHRCWKYLITSTLTGKGKGWSWMMQKQDNKTKEKGEKPIDKPSKHALRISSPPSTPKSGNPFANPNPNPSQTIEMHPINHAISTATPRHLRYDDSAATTMRKRSTPHQASTTTYIVPTLQTPSPIHIHANPFNSPHPPYLHHPRPITPIIHITSNANATATAAPDAQDEVNDTETSSSPENPYLPRVSQTILRPRTSHEYRTAHARFFHIDTDTNSHTHPHPHPHPRPYSSSPSSSPSPTLTHSPSPPFTASDLDDLEAQTALPPKHRRAKSESRVYRASGFGGLGVLNGGGSEGGGRKRWSGANLLDAVDGAVTWGVDKMVRWTEEGMGEEGLLLPLKGKGKMG</sequence>
<dbReference type="OrthoDB" id="3801606at2759"/>
<dbReference type="AlphaFoldDB" id="A0A6A5UC85"/>
<feature type="compositionally biased region" description="Low complexity" evidence="1">
    <location>
        <begin position="128"/>
        <end position="161"/>
    </location>
</feature>
<feature type="compositionally biased region" description="Polar residues" evidence="1">
    <location>
        <begin position="77"/>
        <end position="90"/>
    </location>
</feature>
<accession>A0A6A5UC85</accession>
<feature type="compositionally biased region" description="Polar residues" evidence="1">
    <location>
        <begin position="393"/>
        <end position="410"/>
    </location>
</feature>
<feature type="region of interest" description="Disordered" evidence="1">
    <location>
        <begin position="364"/>
        <end position="411"/>
    </location>
</feature>
<organism evidence="2 3">
    <name type="scientific">Byssothecium circinans</name>
    <dbReference type="NCBI Taxonomy" id="147558"/>
    <lineage>
        <taxon>Eukaryota</taxon>
        <taxon>Fungi</taxon>
        <taxon>Dikarya</taxon>
        <taxon>Ascomycota</taxon>
        <taxon>Pezizomycotina</taxon>
        <taxon>Dothideomycetes</taxon>
        <taxon>Pleosporomycetidae</taxon>
        <taxon>Pleosporales</taxon>
        <taxon>Massarineae</taxon>
        <taxon>Massarinaceae</taxon>
        <taxon>Byssothecium</taxon>
    </lineage>
</organism>
<feature type="compositionally biased region" description="Low complexity" evidence="1">
    <location>
        <begin position="196"/>
        <end position="205"/>
    </location>
</feature>
<feature type="region of interest" description="Disordered" evidence="1">
    <location>
        <begin position="1"/>
        <end position="226"/>
    </location>
</feature>
<reference evidence="2" key="1">
    <citation type="journal article" date="2020" name="Stud. Mycol.">
        <title>101 Dothideomycetes genomes: a test case for predicting lifestyles and emergence of pathogens.</title>
        <authorList>
            <person name="Haridas S."/>
            <person name="Albert R."/>
            <person name="Binder M."/>
            <person name="Bloem J."/>
            <person name="Labutti K."/>
            <person name="Salamov A."/>
            <person name="Andreopoulos B."/>
            <person name="Baker S."/>
            <person name="Barry K."/>
            <person name="Bills G."/>
            <person name="Bluhm B."/>
            <person name="Cannon C."/>
            <person name="Castanera R."/>
            <person name="Culley D."/>
            <person name="Daum C."/>
            <person name="Ezra D."/>
            <person name="Gonzalez J."/>
            <person name="Henrissat B."/>
            <person name="Kuo A."/>
            <person name="Liang C."/>
            <person name="Lipzen A."/>
            <person name="Lutzoni F."/>
            <person name="Magnuson J."/>
            <person name="Mondo S."/>
            <person name="Nolan M."/>
            <person name="Ohm R."/>
            <person name="Pangilinan J."/>
            <person name="Park H.-J."/>
            <person name="Ramirez L."/>
            <person name="Alfaro M."/>
            <person name="Sun H."/>
            <person name="Tritt A."/>
            <person name="Yoshinaga Y."/>
            <person name="Zwiers L.-H."/>
            <person name="Turgeon B."/>
            <person name="Goodwin S."/>
            <person name="Spatafora J."/>
            <person name="Crous P."/>
            <person name="Grigoriev I."/>
        </authorList>
    </citation>
    <scope>NUCLEOTIDE SEQUENCE</scope>
    <source>
        <strain evidence="2">CBS 675.92</strain>
    </source>
</reference>
<feature type="compositionally biased region" description="Basic and acidic residues" evidence="1">
    <location>
        <begin position="364"/>
        <end position="380"/>
    </location>
</feature>
<dbReference type="Proteomes" id="UP000800035">
    <property type="component" value="Unassembled WGS sequence"/>
</dbReference>
<dbReference type="EMBL" id="ML976979">
    <property type="protein sequence ID" value="KAF1962545.1"/>
    <property type="molecule type" value="Genomic_DNA"/>
</dbReference>
<feature type="compositionally biased region" description="Polar residues" evidence="1">
    <location>
        <begin position="19"/>
        <end position="35"/>
    </location>
</feature>
<feature type="region of interest" description="Disordered" evidence="1">
    <location>
        <begin position="494"/>
        <end position="522"/>
    </location>
</feature>
<dbReference type="PRINTS" id="PR01217">
    <property type="entry name" value="PRICHEXTENSN"/>
</dbReference>
<feature type="compositionally biased region" description="Polar residues" evidence="1">
    <location>
        <begin position="51"/>
        <end position="62"/>
    </location>
</feature>
<gene>
    <name evidence="2" type="ORF">CC80DRAFT_499909</name>
</gene>
<evidence type="ECO:0000256" key="1">
    <source>
        <dbReference type="SAM" id="MobiDB-lite"/>
    </source>
</evidence>
<feature type="compositionally biased region" description="Low complexity" evidence="1">
    <location>
        <begin position="565"/>
        <end position="581"/>
    </location>
</feature>
<feature type="compositionally biased region" description="Basic and acidic residues" evidence="1">
    <location>
        <begin position="109"/>
        <end position="121"/>
    </location>
</feature>
<name>A0A6A5UC85_9PLEO</name>
<proteinExistence type="predicted"/>
<protein>
    <submittedName>
        <fullName evidence="2">Uncharacterized protein</fullName>
    </submittedName>
</protein>
<evidence type="ECO:0000313" key="2">
    <source>
        <dbReference type="EMBL" id="KAF1962545.1"/>
    </source>
</evidence>